<dbReference type="Pfam" id="PF09994">
    <property type="entry name" value="T6SS_Tle1-like_cat"/>
    <property type="match status" value="1"/>
</dbReference>
<sequence>MPALSFPDRRPLAPPQRKTIILAFDGTANKFGLRNTNVVRLFSLLEKENPQEQVLYYQPGIGRYLDIHVWRHQVSLTSSIPLMFYAQVMDGYRFFMKHYKQGDCICMFGFSRGAYTAGCLAGMLHKVGLLPPDNDQMVPSAYERYLDVSAGGEALALGFKQAFSIECPTEFLGPWDTVASVGVMPSKHLPLTASNGGIKIVRQALALDERRAKFKPNLWHGPSTTGPYSTEKQREELLQDPTPSICSESTIHSGRPPSIAESFGPPEDLHARDYEGATQTDAKEVWFAGCHPDVGDRLYQATGASLSDPSFRWMFNQILAANVPIYFKKEALDNLKFFNQKDAVSAATAEMRDRLKRRGLWWLVEVIPFRRSAWKGDDEPWEERRKPNLWRGRKIWNHRVLVHESVKLRMEQSGYIHTCRKICSE</sequence>
<name>A0A0C3Q769_9AGAM</name>
<reference evidence="2 3" key="1">
    <citation type="submission" date="2014-04" db="EMBL/GenBank/DDBJ databases">
        <authorList>
            <consortium name="DOE Joint Genome Institute"/>
            <person name="Kuo A."/>
            <person name="Girlanda M."/>
            <person name="Perotto S."/>
            <person name="Kohler A."/>
            <person name="Nagy L.G."/>
            <person name="Floudas D."/>
            <person name="Copeland A."/>
            <person name="Barry K.W."/>
            <person name="Cichocki N."/>
            <person name="Veneault-Fourrey C."/>
            <person name="LaButti K."/>
            <person name="Lindquist E.A."/>
            <person name="Lipzen A."/>
            <person name="Lundell T."/>
            <person name="Morin E."/>
            <person name="Murat C."/>
            <person name="Sun H."/>
            <person name="Tunlid A."/>
            <person name="Henrissat B."/>
            <person name="Grigoriev I.V."/>
            <person name="Hibbett D.S."/>
            <person name="Martin F."/>
            <person name="Nordberg H.P."/>
            <person name="Cantor M.N."/>
            <person name="Hua S.X."/>
        </authorList>
    </citation>
    <scope>NUCLEOTIDE SEQUENCE [LARGE SCALE GENOMIC DNA]</scope>
    <source>
        <strain evidence="2 3">MUT 4182</strain>
    </source>
</reference>
<gene>
    <name evidence="2" type="ORF">M407DRAFT_82935</name>
</gene>
<reference evidence="3" key="2">
    <citation type="submission" date="2015-01" db="EMBL/GenBank/DDBJ databases">
        <title>Evolutionary Origins and Diversification of the Mycorrhizal Mutualists.</title>
        <authorList>
            <consortium name="DOE Joint Genome Institute"/>
            <consortium name="Mycorrhizal Genomics Consortium"/>
            <person name="Kohler A."/>
            <person name="Kuo A."/>
            <person name="Nagy L.G."/>
            <person name="Floudas D."/>
            <person name="Copeland A."/>
            <person name="Barry K.W."/>
            <person name="Cichocki N."/>
            <person name="Veneault-Fourrey C."/>
            <person name="LaButti K."/>
            <person name="Lindquist E.A."/>
            <person name="Lipzen A."/>
            <person name="Lundell T."/>
            <person name="Morin E."/>
            <person name="Murat C."/>
            <person name="Riley R."/>
            <person name="Ohm R."/>
            <person name="Sun H."/>
            <person name="Tunlid A."/>
            <person name="Henrissat B."/>
            <person name="Grigoriev I.V."/>
            <person name="Hibbett D.S."/>
            <person name="Martin F."/>
        </authorList>
    </citation>
    <scope>NUCLEOTIDE SEQUENCE [LARGE SCALE GENOMIC DNA]</scope>
    <source>
        <strain evidence="3">MUT 4182</strain>
    </source>
</reference>
<dbReference type="STRING" id="1051891.A0A0C3Q769"/>
<dbReference type="PANTHER" id="PTHR33840">
    <property type="match status" value="1"/>
</dbReference>
<dbReference type="HOGENOM" id="CLU_005049_5_0_1"/>
<dbReference type="InterPro" id="IPR018712">
    <property type="entry name" value="Tle1-like_cat"/>
</dbReference>
<feature type="domain" description="T6SS Phospholipase effector Tle1-like catalytic" evidence="1">
    <location>
        <begin position="18"/>
        <end position="317"/>
    </location>
</feature>
<dbReference type="Proteomes" id="UP000054248">
    <property type="component" value="Unassembled WGS sequence"/>
</dbReference>
<protein>
    <recommendedName>
        <fullName evidence="1">T6SS Phospholipase effector Tle1-like catalytic domain-containing protein</fullName>
    </recommendedName>
</protein>
<dbReference type="AlphaFoldDB" id="A0A0C3Q769"/>
<evidence type="ECO:0000313" key="2">
    <source>
        <dbReference type="EMBL" id="KIO19319.1"/>
    </source>
</evidence>
<keyword evidence="3" id="KW-1185">Reference proteome</keyword>
<evidence type="ECO:0000313" key="3">
    <source>
        <dbReference type="Proteomes" id="UP000054248"/>
    </source>
</evidence>
<dbReference type="PANTHER" id="PTHR33840:SF2">
    <property type="entry name" value="TLE1 PHOSPHOLIPASE DOMAIN-CONTAINING PROTEIN"/>
    <property type="match status" value="1"/>
</dbReference>
<accession>A0A0C3Q769</accession>
<proteinExistence type="predicted"/>
<dbReference type="OrthoDB" id="3162439at2759"/>
<evidence type="ECO:0000259" key="1">
    <source>
        <dbReference type="Pfam" id="PF09994"/>
    </source>
</evidence>
<dbReference type="EMBL" id="KN823228">
    <property type="protein sequence ID" value="KIO19319.1"/>
    <property type="molecule type" value="Genomic_DNA"/>
</dbReference>
<organism evidence="2 3">
    <name type="scientific">Tulasnella calospora MUT 4182</name>
    <dbReference type="NCBI Taxonomy" id="1051891"/>
    <lineage>
        <taxon>Eukaryota</taxon>
        <taxon>Fungi</taxon>
        <taxon>Dikarya</taxon>
        <taxon>Basidiomycota</taxon>
        <taxon>Agaricomycotina</taxon>
        <taxon>Agaricomycetes</taxon>
        <taxon>Cantharellales</taxon>
        <taxon>Tulasnellaceae</taxon>
        <taxon>Tulasnella</taxon>
    </lineage>
</organism>